<dbReference type="OrthoDB" id="32159at10239"/>
<reference evidence="1 2" key="1">
    <citation type="journal article" date="2007" name="Virology">
        <title>Sequence and annotation of the 369-kb NY-2A and the 345-kb AR158 viruses that infect Chlorella NC64A.</title>
        <authorList>
            <person name="Fitzgerald L.A."/>
            <person name="Graves M.V."/>
            <person name="Li X."/>
            <person name="Feldblyum T."/>
            <person name="Nierman W.C."/>
            <person name="Van Etten J.L."/>
        </authorList>
    </citation>
    <scope>NUCLEOTIDE SEQUENCE [LARGE SCALE GENOMIC DNA]</scope>
    <source>
        <strain evidence="1 2">NY-2A</strain>
    </source>
</reference>
<dbReference type="EMBL" id="DQ491002">
    <property type="protein sequence ID" value="ABT14757.1"/>
    <property type="molecule type" value="Genomic_DNA"/>
</dbReference>
<gene>
    <name evidence="1" type="primary">B358R</name>
    <name evidence="1" type="ORF">NY2A_B358R</name>
</gene>
<organism evidence="1 2">
    <name type="scientific">Paramecium bursaria Chlorella virus NY2A</name>
    <name type="common">PBCV-NY2A</name>
    <dbReference type="NCBI Taxonomy" id="46021"/>
    <lineage>
        <taxon>Viruses</taxon>
        <taxon>Varidnaviria</taxon>
        <taxon>Bamfordvirae</taxon>
        <taxon>Nucleocytoviricota</taxon>
        <taxon>Megaviricetes</taxon>
        <taxon>Algavirales</taxon>
        <taxon>Phycodnaviridae</taxon>
        <taxon>Chlorovirus</taxon>
        <taxon>Chlorovirus americanus</taxon>
    </lineage>
</organism>
<keyword evidence="2" id="KW-1185">Reference proteome</keyword>
<accession>A7IWN3</accession>
<evidence type="ECO:0000313" key="2">
    <source>
        <dbReference type="Proteomes" id="UP000202419"/>
    </source>
</evidence>
<sequence length="225" mass="27128">MTHDLYNKNLKISYVTQCIICIICIMSDDEYIERVIQRLGDEHYGHKKKLKELENLLVNKDFHRDVSEYISRLNAFLHTFRFGTEKEYDEIIENYHDDIFTDDRVVIDSSYGGDHDAFASRDAPRRPRVYCIYLYNEERTLVALVSTYARYDGELNDNRRCDTDRYECFIIDMENKNAPKFFIEKISKWNETLNEVDIEEYLDDYNNLQYCVSPLRNPEYTWEYM</sequence>
<dbReference type="KEGG" id="vg:5659170"/>
<dbReference type="Proteomes" id="UP000202419">
    <property type="component" value="Segment"/>
</dbReference>
<proteinExistence type="predicted"/>
<organismHost>
    <name type="scientific">Chlorella</name>
    <dbReference type="NCBI Taxonomy" id="3071"/>
</organismHost>
<protein>
    <submittedName>
        <fullName evidence="1">Uncharacterized protein B358R</fullName>
    </submittedName>
</protein>
<dbReference type="RefSeq" id="YP_001497554.1">
    <property type="nucleotide sequence ID" value="NC_009898.1"/>
</dbReference>
<name>A7IWN3_PBCVN</name>
<dbReference type="GeneID" id="5659170"/>
<evidence type="ECO:0000313" key="1">
    <source>
        <dbReference type="EMBL" id="ABT14757.1"/>
    </source>
</evidence>